<dbReference type="Pfam" id="PF04851">
    <property type="entry name" value="ResIII"/>
    <property type="match status" value="1"/>
</dbReference>
<dbReference type="Gene3D" id="3.90.1570.30">
    <property type="match status" value="1"/>
</dbReference>
<dbReference type="InterPro" id="IPR006935">
    <property type="entry name" value="Helicase/UvrB_N"/>
</dbReference>
<dbReference type="GO" id="GO:0005829">
    <property type="term" value="C:cytosol"/>
    <property type="evidence" value="ECO:0007669"/>
    <property type="project" value="TreeGrafter"/>
</dbReference>
<dbReference type="InterPro" id="IPR001650">
    <property type="entry name" value="Helicase_C-like"/>
</dbReference>
<dbReference type="AlphaFoldDB" id="A0A9X2FE07"/>
<dbReference type="EMBL" id="JAMXLR010000036">
    <property type="protein sequence ID" value="MCO6044136.1"/>
    <property type="molecule type" value="Genomic_DNA"/>
</dbReference>
<dbReference type="RefSeq" id="WP_252852242.1">
    <property type="nucleotide sequence ID" value="NZ_JAMXLR010000036.1"/>
</dbReference>
<dbReference type="CDD" id="cd18799">
    <property type="entry name" value="SF2_C_EcoAI-like"/>
    <property type="match status" value="1"/>
</dbReference>
<reference evidence="3" key="1">
    <citation type="submission" date="2022-06" db="EMBL/GenBank/DDBJ databases">
        <title>Aeoliella straminimaris, a novel planctomycete from sediments.</title>
        <authorList>
            <person name="Vitorino I.R."/>
            <person name="Lage O.M."/>
        </authorList>
    </citation>
    <scope>NUCLEOTIDE SEQUENCE</scope>
    <source>
        <strain evidence="3">ICT_H6.2</strain>
    </source>
</reference>
<sequence length="1127" mass="129100">MPSNFDFLTDQWAPLHEDAVHTELNALVAPRTSAFYARRTMELAVKWMYAHDSGLHVPYQDSLAALIHEPTFKNTMPPGLWQQVRMIWKLGNMAVHSETAINQQDGLQVTRCLHAMLGWVAKAYSKGSVQAPAFDASLLPTPGDQQAADRTSEQLTKLEGQLAEKDKAYFESLKKLAATEELLAEMKAEIQKIKAENAKTIADTDYTEAATRDLFIDLMLREAGWDPHGENVGEYEVAGMPNKQKKGFVDYVLWGDDGLPLALVEAKKTKKDPKVGKRQAELYADCLEEKFDRRPVIFYTSGYETWLWDDAMYPPREVQGFYTKDELQLMINRRDSRKDIAGATTDKSIIDRYYHEEAVRRVMHAFDEERSRKALVVMATGTGKTRLSIAMVDILMRQNWVRRVLFLADRTALLRQARNAFKKCLPNTSTVNLSEEKENDQSRIVFSTYPTMMNSIDDARSDGEKRFGVGHFDLIIIDEAHRSVYQKFGAIFDYFDAMLLGLTATPKSDVDHNTYELFDLEEHVPTYAYELEQAVNDEYLVPPKAISVPLKFQRSGIKYNELSTEEKDQYEEKFFDEDTGELPNAIQAAALNAWLFNKDTVNKVLKHLMENGLKVEGGDRLGKTIIFAKNHKHAEFIVEQFDKNYPKLAGKFCRVIDNQVNYAQSLIDDFYIADKAPFIAVSVDMLDTGIDVPEIVNLVFFKLVRSKTKFWQMIGRGTRLYPELFGPNSDKEFFYVFDYCENFEFFGERPEGVELHAQESLKAKNFKRRVSLVELMEKSSKSDDLGADLVDLRSDYQDQLHEIVQSMDVENFIVRPKRRYVEKFQVRENWNELSSEDIVDLVHGVADLPYEDASDEFARRFDLLIFNLELSILEADPLLTRYQDKVRELAGGLEQKQAVPMVAAQMELILEVQTDDFWEFVTLPMLENVRKRLRDLIKFIDKRGREDVYSNFEDEIGEGEEAAFLIQRDANLKNYRLKVEKFIRDHEMHVTIHKLKRNQPITTADIDALEEILFSESGPGSREDYEETYGTEQPLGKLVRQIMGLDQNAAKEAFAEFLSSAVYSADQITFINRIVEHLVHNGLMEPKQLFEPPFTDMHDQGVVGVLGDDAGRVVAVIEGINGNAEVA</sequence>
<name>A0A9X2FE07_9BACT</name>
<dbReference type="Gene3D" id="3.40.50.300">
    <property type="entry name" value="P-loop containing nucleotide triphosphate hydrolases"/>
    <property type="match status" value="2"/>
</dbReference>
<evidence type="ECO:0000313" key="4">
    <source>
        <dbReference type="Proteomes" id="UP001155241"/>
    </source>
</evidence>
<keyword evidence="1" id="KW-0175">Coiled coil</keyword>
<dbReference type="SMART" id="SM00487">
    <property type="entry name" value="DEXDc"/>
    <property type="match status" value="1"/>
</dbReference>
<proteinExistence type="predicted"/>
<keyword evidence="3" id="KW-0347">Helicase</keyword>
<dbReference type="Pfam" id="PF08463">
    <property type="entry name" value="EcoEI_R_C"/>
    <property type="match status" value="1"/>
</dbReference>
<evidence type="ECO:0000313" key="3">
    <source>
        <dbReference type="EMBL" id="MCO6044136.1"/>
    </source>
</evidence>
<dbReference type="PANTHER" id="PTHR47396">
    <property type="entry name" value="TYPE I RESTRICTION ENZYME ECOKI R PROTEIN"/>
    <property type="match status" value="1"/>
</dbReference>
<comment type="caution">
    <text evidence="3">The sequence shown here is derived from an EMBL/GenBank/DDBJ whole genome shotgun (WGS) entry which is preliminary data.</text>
</comment>
<dbReference type="GO" id="GO:0005524">
    <property type="term" value="F:ATP binding"/>
    <property type="evidence" value="ECO:0007669"/>
    <property type="project" value="InterPro"/>
</dbReference>
<accession>A0A9X2FE07</accession>
<dbReference type="PROSITE" id="PS51192">
    <property type="entry name" value="HELICASE_ATP_BIND_1"/>
    <property type="match status" value="1"/>
</dbReference>
<keyword evidence="3" id="KW-0547">Nucleotide-binding</keyword>
<keyword evidence="3" id="KW-0067">ATP-binding</keyword>
<dbReference type="InterPro" id="IPR014001">
    <property type="entry name" value="Helicase_ATP-bd"/>
</dbReference>
<protein>
    <submittedName>
        <fullName evidence="3">DEAD/DEAH box helicase family protein</fullName>
    </submittedName>
</protein>
<organism evidence="3 4">
    <name type="scientific">Aeoliella straminimaris</name>
    <dbReference type="NCBI Taxonomy" id="2954799"/>
    <lineage>
        <taxon>Bacteria</taxon>
        <taxon>Pseudomonadati</taxon>
        <taxon>Planctomycetota</taxon>
        <taxon>Planctomycetia</taxon>
        <taxon>Pirellulales</taxon>
        <taxon>Lacipirellulaceae</taxon>
        <taxon>Aeoliella</taxon>
    </lineage>
</organism>
<dbReference type="PANTHER" id="PTHR47396:SF1">
    <property type="entry name" value="ATP-DEPENDENT HELICASE IRC3-RELATED"/>
    <property type="match status" value="1"/>
</dbReference>
<dbReference type="GO" id="GO:0003677">
    <property type="term" value="F:DNA binding"/>
    <property type="evidence" value="ECO:0007669"/>
    <property type="project" value="InterPro"/>
</dbReference>
<keyword evidence="4" id="KW-1185">Reference proteome</keyword>
<dbReference type="GO" id="GO:0004386">
    <property type="term" value="F:helicase activity"/>
    <property type="evidence" value="ECO:0007669"/>
    <property type="project" value="UniProtKB-KW"/>
</dbReference>
<feature type="domain" description="Helicase ATP-binding" evidence="2">
    <location>
        <begin position="365"/>
        <end position="524"/>
    </location>
</feature>
<dbReference type="InterPro" id="IPR050742">
    <property type="entry name" value="Helicase_Restrict-Modif_Enz"/>
</dbReference>
<keyword evidence="3" id="KW-0378">Hydrolase</keyword>
<dbReference type="GO" id="GO:0016787">
    <property type="term" value="F:hydrolase activity"/>
    <property type="evidence" value="ECO:0007669"/>
    <property type="project" value="InterPro"/>
</dbReference>
<feature type="coiled-coil region" evidence="1">
    <location>
        <begin position="148"/>
        <end position="203"/>
    </location>
</feature>
<dbReference type="InterPro" id="IPR013670">
    <property type="entry name" value="EcoEI_R_C_dom"/>
</dbReference>
<evidence type="ECO:0000256" key="1">
    <source>
        <dbReference type="SAM" id="Coils"/>
    </source>
</evidence>
<dbReference type="InterPro" id="IPR027417">
    <property type="entry name" value="P-loop_NTPase"/>
</dbReference>
<dbReference type="CDD" id="cd18032">
    <property type="entry name" value="DEXHc_RE_I_III_res"/>
    <property type="match status" value="1"/>
</dbReference>
<dbReference type="SUPFAM" id="SSF52540">
    <property type="entry name" value="P-loop containing nucleoside triphosphate hydrolases"/>
    <property type="match status" value="1"/>
</dbReference>
<dbReference type="GO" id="GO:0006304">
    <property type="term" value="P:DNA modification"/>
    <property type="evidence" value="ECO:0007669"/>
    <property type="project" value="InterPro"/>
</dbReference>
<gene>
    <name evidence="3" type="ORF">NG895_09470</name>
</gene>
<evidence type="ECO:0000259" key="2">
    <source>
        <dbReference type="PROSITE" id="PS51192"/>
    </source>
</evidence>
<dbReference type="Proteomes" id="UP001155241">
    <property type="component" value="Unassembled WGS sequence"/>
</dbReference>
<dbReference type="Pfam" id="PF00271">
    <property type="entry name" value="Helicase_C"/>
    <property type="match status" value="1"/>
</dbReference>